<dbReference type="Proteomes" id="UP000019473">
    <property type="component" value="Unassembled WGS sequence"/>
</dbReference>
<sequence>MAIRDSIFVDGTSAHVVSTTLHYWLDPAHGGCKEFYAGTAGAYRRKHDEQPAQITDVRGHEKDFTLDKQGFAYVQHESKEKEFANEEGIKERLYPEVSELLKDVTGATHVRPFSHLVRSERWEDVQAAWQGKKDDDIIRKKVPARFAHVDHSYTGAMQVLNDNLTDEAERARLTTNTRWAIINVWRPIHHPATRDALAVCDARTVAESDLEGVTAHLPPPGSESGSNTYENVSLGRHFETWAVKASPAHKWYYKSGMTPNEALLLKIFDSKMDGRARRVPHTSFACDEDYGPSRHSVEVRCFVFWEDQSLE</sequence>
<dbReference type="STRING" id="1182544.W9WK47"/>
<proteinExistence type="inferred from homology"/>
<reference evidence="2 3" key="1">
    <citation type="submission" date="2013-03" db="EMBL/GenBank/DDBJ databases">
        <title>The Genome Sequence of Cladophialophora yegresii CBS 114405.</title>
        <authorList>
            <consortium name="The Broad Institute Genomics Platform"/>
            <person name="Cuomo C."/>
            <person name="de Hoog S."/>
            <person name="Gorbushina A."/>
            <person name="Walker B."/>
            <person name="Young S.K."/>
            <person name="Zeng Q."/>
            <person name="Gargeya S."/>
            <person name="Fitzgerald M."/>
            <person name="Haas B."/>
            <person name="Abouelleil A."/>
            <person name="Allen A.W."/>
            <person name="Alvarado L."/>
            <person name="Arachchi H.M."/>
            <person name="Berlin A.M."/>
            <person name="Chapman S.B."/>
            <person name="Gainer-Dewar J."/>
            <person name="Goldberg J."/>
            <person name="Griggs A."/>
            <person name="Gujja S."/>
            <person name="Hansen M."/>
            <person name="Howarth C."/>
            <person name="Imamovic A."/>
            <person name="Ireland A."/>
            <person name="Larimer J."/>
            <person name="McCowan C."/>
            <person name="Murphy C."/>
            <person name="Pearson M."/>
            <person name="Poon T.W."/>
            <person name="Priest M."/>
            <person name="Roberts A."/>
            <person name="Saif S."/>
            <person name="Shea T."/>
            <person name="Sisk P."/>
            <person name="Sykes S."/>
            <person name="Wortman J."/>
            <person name="Nusbaum C."/>
            <person name="Birren B."/>
        </authorList>
    </citation>
    <scope>NUCLEOTIDE SEQUENCE [LARGE SCALE GENOMIC DNA]</scope>
    <source>
        <strain evidence="2 3">CBS 114405</strain>
    </source>
</reference>
<keyword evidence="3" id="KW-1185">Reference proteome</keyword>
<evidence type="ECO:0000313" key="3">
    <source>
        <dbReference type="Proteomes" id="UP000019473"/>
    </source>
</evidence>
<dbReference type="PANTHER" id="PTHR34598">
    <property type="entry name" value="BLL6449 PROTEIN"/>
    <property type="match status" value="1"/>
</dbReference>
<dbReference type="eggNOG" id="ENOG502SMV5">
    <property type="taxonomic scope" value="Eukaryota"/>
</dbReference>
<comment type="similarity">
    <text evidence="1">Belongs to the asaB hydroxylase/desaturase family.</text>
</comment>
<organism evidence="2 3">
    <name type="scientific">Cladophialophora yegresii CBS 114405</name>
    <dbReference type="NCBI Taxonomy" id="1182544"/>
    <lineage>
        <taxon>Eukaryota</taxon>
        <taxon>Fungi</taxon>
        <taxon>Dikarya</taxon>
        <taxon>Ascomycota</taxon>
        <taxon>Pezizomycotina</taxon>
        <taxon>Eurotiomycetes</taxon>
        <taxon>Chaetothyriomycetidae</taxon>
        <taxon>Chaetothyriales</taxon>
        <taxon>Herpotrichiellaceae</taxon>
        <taxon>Cladophialophora</taxon>
    </lineage>
</organism>
<dbReference type="EMBL" id="AMGW01000001">
    <property type="protein sequence ID" value="EXJ65345.1"/>
    <property type="molecule type" value="Genomic_DNA"/>
</dbReference>
<dbReference type="NCBIfam" id="NF041278">
    <property type="entry name" value="CmcJ_NvfI_EfuI"/>
    <property type="match status" value="1"/>
</dbReference>
<dbReference type="HOGENOM" id="CLU_042688_2_0_1"/>
<dbReference type="InterPro" id="IPR044053">
    <property type="entry name" value="AsaB-like"/>
</dbReference>
<evidence type="ECO:0000256" key="1">
    <source>
        <dbReference type="ARBA" id="ARBA00023604"/>
    </source>
</evidence>
<comment type="caution">
    <text evidence="2">The sequence shown here is derived from an EMBL/GenBank/DDBJ whole genome shotgun (WGS) entry which is preliminary data.</text>
</comment>
<protein>
    <recommendedName>
        <fullName evidence="4">GA4 desaturase family protein</fullName>
    </recommendedName>
</protein>
<dbReference type="GO" id="GO:0016491">
    <property type="term" value="F:oxidoreductase activity"/>
    <property type="evidence" value="ECO:0007669"/>
    <property type="project" value="InterPro"/>
</dbReference>
<dbReference type="RefSeq" id="XP_007753912.1">
    <property type="nucleotide sequence ID" value="XM_007755722.1"/>
</dbReference>
<dbReference type="PANTHER" id="PTHR34598:SF3">
    <property type="entry name" value="OXIDOREDUCTASE AN1597"/>
    <property type="match status" value="1"/>
</dbReference>
<dbReference type="OrthoDB" id="412788at2759"/>
<evidence type="ECO:0008006" key="4">
    <source>
        <dbReference type="Google" id="ProtNLM"/>
    </source>
</evidence>
<gene>
    <name evidence="2" type="ORF">A1O7_01686</name>
</gene>
<dbReference type="AlphaFoldDB" id="W9WK47"/>
<dbReference type="GeneID" id="19176297"/>
<accession>W9WK47</accession>
<evidence type="ECO:0000313" key="2">
    <source>
        <dbReference type="EMBL" id="EXJ65345.1"/>
    </source>
</evidence>
<name>W9WK47_9EURO</name>
<dbReference type="VEuPathDB" id="FungiDB:A1O7_01686"/>